<gene>
    <name evidence="2" type="ORF">TR51_10775</name>
</gene>
<evidence type="ECO:0000313" key="3">
    <source>
        <dbReference type="Proteomes" id="UP000032066"/>
    </source>
</evidence>
<dbReference type="SUPFAM" id="SSF51679">
    <property type="entry name" value="Bacterial luciferase-like"/>
    <property type="match status" value="1"/>
</dbReference>
<sequence>MEIGIGLPTMAGELTGPELAEWARRAEECGFSTLAVLDRLVCDGWEPLLALGAAAAVTRRIRLATQVLVPGYRGNTALLAKQLATLQQLSGGRLVLGVAAGIRPDDFEAGGTDFRRRGRALDRLLTDLAAFWDDGAIGPRPASGPPPVLVGGRSRAALDRMARHGEGAVLVASAAMFAERAVEARECWTAHGRPGRPRLVAQTYYALGPQGPDEALDHLRSYYAFAGPAADLIARTALTSEDAVRQEVARFRQAGCDELVLIPCSTDVRQLDLLAAAVKENA</sequence>
<dbReference type="InterPro" id="IPR036661">
    <property type="entry name" value="Luciferase-like_sf"/>
</dbReference>
<organism evidence="2 3">
    <name type="scientific">Kitasatospora griseola</name>
    <name type="common">Streptomyces griseolosporeus</name>
    <dbReference type="NCBI Taxonomy" id="2064"/>
    <lineage>
        <taxon>Bacteria</taxon>
        <taxon>Bacillati</taxon>
        <taxon>Actinomycetota</taxon>
        <taxon>Actinomycetes</taxon>
        <taxon>Kitasatosporales</taxon>
        <taxon>Streptomycetaceae</taxon>
        <taxon>Kitasatospora</taxon>
    </lineage>
</organism>
<dbReference type="Pfam" id="PF00296">
    <property type="entry name" value="Bac_luciferase"/>
    <property type="match status" value="1"/>
</dbReference>
<protein>
    <recommendedName>
        <fullName evidence="1">Luciferase-like domain-containing protein</fullName>
    </recommendedName>
</protein>
<dbReference type="STRING" id="2064.TR51_10775"/>
<dbReference type="EMBL" id="JXZB01000002">
    <property type="protein sequence ID" value="KIQ64681.1"/>
    <property type="molecule type" value="Genomic_DNA"/>
</dbReference>
<accession>A0A0D0NZQ3</accession>
<dbReference type="GO" id="GO:0016705">
    <property type="term" value="F:oxidoreductase activity, acting on paired donors, with incorporation or reduction of molecular oxygen"/>
    <property type="evidence" value="ECO:0007669"/>
    <property type="project" value="InterPro"/>
</dbReference>
<dbReference type="Proteomes" id="UP000032066">
    <property type="component" value="Unassembled WGS sequence"/>
</dbReference>
<reference evidence="2 3" key="1">
    <citation type="submission" date="2015-02" db="EMBL/GenBank/DDBJ databases">
        <title>Draft genome sequence of Kitasatospora griseola MF730-N6, a bafilomycin, terpentecin and satosporin producer.</title>
        <authorList>
            <person name="Arens J.C."/>
            <person name="Haltli B."/>
            <person name="Kerr R.G."/>
        </authorList>
    </citation>
    <scope>NUCLEOTIDE SEQUENCE [LARGE SCALE GENOMIC DNA]</scope>
    <source>
        <strain evidence="2 3">MF730-N6</strain>
    </source>
</reference>
<dbReference type="OrthoDB" id="5723200at2"/>
<dbReference type="InterPro" id="IPR051260">
    <property type="entry name" value="Diverse_substr_monoxygenases"/>
</dbReference>
<proteinExistence type="predicted"/>
<name>A0A0D0NZQ3_KITGR</name>
<evidence type="ECO:0000259" key="1">
    <source>
        <dbReference type="Pfam" id="PF00296"/>
    </source>
</evidence>
<dbReference type="InterPro" id="IPR011251">
    <property type="entry name" value="Luciferase-like_dom"/>
</dbReference>
<feature type="domain" description="Luciferase-like" evidence="1">
    <location>
        <begin position="15"/>
        <end position="235"/>
    </location>
</feature>
<keyword evidence="3" id="KW-1185">Reference proteome</keyword>
<dbReference type="RefSeq" id="WP_043910448.1">
    <property type="nucleotide sequence ID" value="NZ_BMRI01000002.1"/>
</dbReference>
<evidence type="ECO:0000313" key="2">
    <source>
        <dbReference type="EMBL" id="KIQ64681.1"/>
    </source>
</evidence>
<comment type="caution">
    <text evidence="2">The sequence shown here is derived from an EMBL/GenBank/DDBJ whole genome shotgun (WGS) entry which is preliminary data.</text>
</comment>
<dbReference type="PATRIC" id="fig|2064.6.peg.2308"/>
<dbReference type="PANTHER" id="PTHR30011">
    <property type="entry name" value="ALKANESULFONATE MONOOXYGENASE-RELATED"/>
    <property type="match status" value="1"/>
</dbReference>
<dbReference type="PANTHER" id="PTHR30011:SF32">
    <property type="entry name" value="CONSERVED PROTEIN"/>
    <property type="match status" value="1"/>
</dbReference>
<dbReference type="Gene3D" id="3.20.20.30">
    <property type="entry name" value="Luciferase-like domain"/>
    <property type="match status" value="1"/>
</dbReference>
<dbReference type="AlphaFoldDB" id="A0A0D0NZQ3"/>